<dbReference type="FunFam" id="3.40.50.300:FF:001390">
    <property type="entry name" value="ABC transporter, ATP-binding protein"/>
    <property type="match status" value="1"/>
</dbReference>
<evidence type="ECO:0000256" key="8">
    <source>
        <dbReference type="ARBA" id="ARBA00022967"/>
    </source>
</evidence>
<dbReference type="STRING" id="1236973.JCM9157_3434"/>
<evidence type="ECO:0000256" key="4">
    <source>
        <dbReference type="ARBA" id="ARBA00022475"/>
    </source>
</evidence>
<dbReference type="PANTHER" id="PTHR43790:SF4">
    <property type="entry name" value="GUANOSINE IMPORT ATP-BINDING PROTEIN NUPO"/>
    <property type="match status" value="1"/>
</dbReference>
<feature type="domain" description="ABC transporter" evidence="10">
    <location>
        <begin position="257"/>
        <end position="501"/>
    </location>
</feature>
<dbReference type="eggNOG" id="COG3845">
    <property type="taxonomic scope" value="Bacteria"/>
</dbReference>
<keyword evidence="4" id="KW-1003">Cell membrane</keyword>
<gene>
    <name evidence="11" type="ORF">JCM9157_3434</name>
</gene>
<evidence type="ECO:0000313" key="11">
    <source>
        <dbReference type="EMBL" id="GAE36274.1"/>
    </source>
</evidence>
<keyword evidence="8" id="KW-1278">Translocase</keyword>
<dbReference type="InterPro" id="IPR003439">
    <property type="entry name" value="ABC_transporter-like_ATP-bd"/>
</dbReference>
<comment type="subcellular location">
    <subcellularLocation>
        <location evidence="1">Cell membrane</location>
        <topology evidence="1">Peripheral membrane protein</topology>
    </subcellularLocation>
</comment>
<dbReference type="GO" id="GO:0016887">
    <property type="term" value="F:ATP hydrolysis activity"/>
    <property type="evidence" value="ECO:0007669"/>
    <property type="project" value="InterPro"/>
</dbReference>
<dbReference type="SUPFAM" id="SSF52540">
    <property type="entry name" value="P-loop containing nucleoside triphosphate hydrolases"/>
    <property type="match status" value="2"/>
</dbReference>
<sequence length="511" mass="56298">MSYVIEMNDIRKEFPGIVANDNITLQLKKGEIHALLGENGAGKSTLMNVLFGLYQPEKGEIVVRGEKVKITDPNVANDLGIGMVHQHFMLVDKFTVTENIILGNEPKKGGRINIKKAAKDVQEISNRYGLRVDPHAKIENISVGMQQRVEILKTLYRGADVLIFDEPTAVLTPQEIQELIGIMKMLVQEGKSIILITHKLKEIMAVCDRCTVIRRGKGIGTVNVSETDPDKLAAMMVGREVNFSIEKKPAEPKETVLSVQNLTVQGSRGVTAVNNLSLDMRAGEIIGLAGIEGNGQSELIEAITGLRKADSGTITLNGEKITNLKPRKVTEAGIGHIPEDRHKHGLVLDFTIGENIVLQTYYHKPYSKNGILNHNEVYKKARSLIEEFDVRTPSEYTLARALSGGNQQKAIIAREVDRSPDFLIAAQPTRGLDVGAIESIHKRLVLERDKGRAVLLMSLELDEILNVSDRIAVMYEGEIVAIVDADQTNERELGLLMAGGKKEKEGEAKND</sequence>
<evidence type="ECO:0000256" key="5">
    <source>
        <dbReference type="ARBA" id="ARBA00022737"/>
    </source>
</evidence>
<dbReference type="InterPro" id="IPR003593">
    <property type="entry name" value="AAA+_ATPase"/>
</dbReference>
<dbReference type="InterPro" id="IPR027417">
    <property type="entry name" value="P-loop_NTPase"/>
</dbReference>
<keyword evidence="3" id="KW-0813">Transport</keyword>
<dbReference type="OrthoDB" id="9771863at2"/>
<keyword evidence="12" id="KW-1185">Reference proteome</keyword>
<keyword evidence="7" id="KW-0067">ATP-binding</keyword>
<dbReference type="Proteomes" id="UP000018896">
    <property type="component" value="Unassembled WGS sequence"/>
</dbReference>
<evidence type="ECO:0000256" key="3">
    <source>
        <dbReference type="ARBA" id="ARBA00022448"/>
    </source>
</evidence>
<keyword evidence="6" id="KW-0547">Nucleotide-binding</keyword>
<dbReference type="InterPro" id="IPR050107">
    <property type="entry name" value="ABC_carbohydrate_import_ATPase"/>
</dbReference>
<dbReference type="EMBL" id="BAUV01000031">
    <property type="protein sequence ID" value="GAE36274.1"/>
    <property type="molecule type" value="Genomic_DNA"/>
</dbReference>
<proteinExistence type="inferred from homology"/>
<evidence type="ECO:0000256" key="2">
    <source>
        <dbReference type="ARBA" id="ARBA00005417"/>
    </source>
</evidence>
<dbReference type="RefSeq" id="WP_035666128.1">
    <property type="nucleotide sequence ID" value="NZ_BAUV01000031.1"/>
</dbReference>
<reference evidence="11 12" key="1">
    <citation type="journal article" date="2014" name="Genome Announc.">
        <title>Draft Genome Sequences of Three Alkaliphilic Bacillus Strains, Bacillus wakoensis JCM 9140T, Bacillus akibai JCM 9157T, and Bacillus hemicellulosilyticus JCM 9152T.</title>
        <authorList>
            <person name="Yuki M."/>
            <person name="Oshima K."/>
            <person name="Suda W."/>
            <person name="Oshida Y."/>
            <person name="Kitamura K."/>
            <person name="Iida T."/>
            <person name="Hattori M."/>
            <person name="Ohkuma M."/>
        </authorList>
    </citation>
    <scope>NUCLEOTIDE SEQUENCE [LARGE SCALE GENOMIC DNA]</scope>
    <source>
        <strain evidence="11 12">JCM 9157</strain>
    </source>
</reference>
<dbReference type="GO" id="GO:0005886">
    <property type="term" value="C:plasma membrane"/>
    <property type="evidence" value="ECO:0007669"/>
    <property type="project" value="UniProtKB-SubCell"/>
</dbReference>
<comment type="caution">
    <text evidence="11">The sequence shown here is derived from an EMBL/GenBank/DDBJ whole genome shotgun (WGS) entry which is preliminary data.</text>
</comment>
<comment type="similarity">
    <text evidence="2">Belongs to the ABC transporter superfamily.</text>
</comment>
<evidence type="ECO:0000259" key="10">
    <source>
        <dbReference type="PROSITE" id="PS50893"/>
    </source>
</evidence>
<protein>
    <submittedName>
        <fullName evidence="11">Monosaccharide ABC transport system</fullName>
    </submittedName>
</protein>
<keyword evidence="5" id="KW-0677">Repeat</keyword>
<evidence type="ECO:0000256" key="7">
    <source>
        <dbReference type="ARBA" id="ARBA00022840"/>
    </source>
</evidence>
<dbReference type="Pfam" id="PF00005">
    <property type="entry name" value="ABC_tran"/>
    <property type="match status" value="2"/>
</dbReference>
<dbReference type="CDD" id="cd03216">
    <property type="entry name" value="ABC_Carb_Monos_I"/>
    <property type="match status" value="1"/>
</dbReference>
<keyword evidence="9" id="KW-0472">Membrane</keyword>
<dbReference type="CDD" id="cd03215">
    <property type="entry name" value="ABC_Carb_Monos_II"/>
    <property type="match status" value="1"/>
</dbReference>
<dbReference type="PROSITE" id="PS50893">
    <property type="entry name" value="ABC_TRANSPORTER_2"/>
    <property type="match status" value="2"/>
</dbReference>
<dbReference type="SMART" id="SM00382">
    <property type="entry name" value="AAA"/>
    <property type="match status" value="2"/>
</dbReference>
<dbReference type="PANTHER" id="PTHR43790">
    <property type="entry name" value="CARBOHYDRATE TRANSPORT ATP-BINDING PROTEIN MG119-RELATED"/>
    <property type="match status" value="1"/>
</dbReference>
<dbReference type="Gene3D" id="3.40.50.300">
    <property type="entry name" value="P-loop containing nucleotide triphosphate hydrolases"/>
    <property type="match status" value="2"/>
</dbReference>
<evidence type="ECO:0000313" key="12">
    <source>
        <dbReference type="Proteomes" id="UP000018896"/>
    </source>
</evidence>
<accession>W4QY82</accession>
<dbReference type="GO" id="GO:0005524">
    <property type="term" value="F:ATP binding"/>
    <property type="evidence" value="ECO:0007669"/>
    <property type="project" value="UniProtKB-KW"/>
</dbReference>
<dbReference type="PROSITE" id="PS00211">
    <property type="entry name" value="ABC_TRANSPORTER_1"/>
    <property type="match status" value="2"/>
</dbReference>
<evidence type="ECO:0000256" key="1">
    <source>
        <dbReference type="ARBA" id="ARBA00004202"/>
    </source>
</evidence>
<dbReference type="AlphaFoldDB" id="W4QY82"/>
<evidence type="ECO:0000256" key="9">
    <source>
        <dbReference type="ARBA" id="ARBA00023136"/>
    </source>
</evidence>
<feature type="domain" description="ABC transporter" evidence="10">
    <location>
        <begin position="5"/>
        <end position="240"/>
    </location>
</feature>
<evidence type="ECO:0000256" key="6">
    <source>
        <dbReference type="ARBA" id="ARBA00022741"/>
    </source>
</evidence>
<dbReference type="InterPro" id="IPR017871">
    <property type="entry name" value="ABC_transporter-like_CS"/>
</dbReference>
<dbReference type="FunFam" id="3.40.50.300:FF:000127">
    <property type="entry name" value="Ribose import ATP-binding protein RbsA"/>
    <property type="match status" value="1"/>
</dbReference>
<organism evidence="11 12">
    <name type="scientific">Halalkalibacter akibai (strain ATCC 43226 / DSM 21942 / CIP 109018 / JCM 9157 / 1139)</name>
    <name type="common">Bacillus akibai</name>
    <dbReference type="NCBI Taxonomy" id="1236973"/>
    <lineage>
        <taxon>Bacteria</taxon>
        <taxon>Bacillati</taxon>
        <taxon>Bacillota</taxon>
        <taxon>Bacilli</taxon>
        <taxon>Bacillales</taxon>
        <taxon>Bacillaceae</taxon>
        <taxon>Halalkalibacter</taxon>
    </lineage>
</organism>
<name>W4QY82_HALA3</name>